<reference evidence="2 3" key="1">
    <citation type="submission" date="2019-05" db="EMBL/GenBank/DDBJ databases">
        <title>Genome sequences of Thalassotalea litorea 1K03283.</title>
        <authorList>
            <person name="Zhang D."/>
        </authorList>
    </citation>
    <scope>NUCLEOTIDE SEQUENCE [LARGE SCALE GENOMIC DNA]</scope>
    <source>
        <strain evidence="2 3">MCCC 1K03283</strain>
    </source>
</reference>
<evidence type="ECO:0008006" key="4">
    <source>
        <dbReference type="Google" id="ProtNLM"/>
    </source>
</evidence>
<dbReference type="EMBL" id="VCBC01000014">
    <property type="protein sequence ID" value="TLU61847.1"/>
    <property type="molecule type" value="Genomic_DNA"/>
</dbReference>
<sequence length="191" mass="21972">MHLNDQQLLSANPSHQDHLNQCLKCQRKAQQLRGFRSRLAALPELNLPQQKLHLVTPQQQCPKNRIKPGQLESSNTLFSRCNEVFGTLAVASVVIAVILFAPVSIAPINQKTDNLTQLIQQNFELQEALLAQQQNELSQINYQLLLLDSEIQNAYFQYQPVANIENLWMQRKKLIKQHLNKSHEANFVFRI</sequence>
<dbReference type="AlphaFoldDB" id="A0A5R9IKM5"/>
<comment type="caution">
    <text evidence="2">The sequence shown here is derived from an EMBL/GenBank/DDBJ whole genome shotgun (WGS) entry which is preliminary data.</text>
</comment>
<organism evidence="2 3">
    <name type="scientific">Thalassotalea litorea</name>
    <dbReference type="NCBI Taxonomy" id="2020715"/>
    <lineage>
        <taxon>Bacteria</taxon>
        <taxon>Pseudomonadati</taxon>
        <taxon>Pseudomonadota</taxon>
        <taxon>Gammaproteobacteria</taxon>
        <taxon>Alteromonadales</taxon>
        <taxon>Colwelliaceae</taxon>
        <taxon>Thalassotalea</taxon>
    </lineage>
</organism>
<keyword evidence="1" id="KW-0812">Transmembrane</keyword>
<dbReference type="RefSeq" id="WP_138320613.1">
    <property type="nucleotide sequence ID" value="NZ_VCBC01000014.1"/>
</dbReference>
<protein>
    <recommendedName>
        <fullName evidence="4">DUF3379 domain-containing protein</fullName>
    </recommendedName>
</protein>
<name>A0A5R9IKM5_9GAMM</name>
<feature type="transmembrane region" description="Helical" evidence="1">
    <location>
        <begin position="84"/>
        <end position="105"/>
    </location>
</feature>
<accession>A0A5R9IKM5</accession>
<evidence type="ECO:0000313" key="2">
    <source>
        <dbReference type="EMBL" id="TLU61847.1"/>
    </source>
</evidence>
<evidence type="ECO:0000256" key="1">
    <source>
        <dbReference type="SAM" id="Phobius"/>
    </source>
</evidence>
<dbReference type="Proteomes" id="UP000307790">
    <property type="component" value="Unassembled WGS sequence"/>
</dbReference>
<evidence type="ECO:0000313" key="3">
    <source>
        <dbReference type="Proteomes" id="UP000307790"/>
    </source>
</evidence>
<keyword evidence="3" id="KW-1185">Reference proteome</keyword>
<proteinExistence type="predicted"/>
<gene>
    <name evidence="2" type="ORF">FE810_13595</name>
</gene>
<keyword evidence="1" id="KW-1133">Transmembrane helix</keyword>
<keyword evidence="1" id="KW-0472">Membrane</keyword>